<dbReference type="InterPro" id="IPR015421">
    <property type="entry name" value="PyrdxlP-dep_Trfase_major"/>
</dbReference>
<keyword evidence="5" id="KW-0456">Lyase</keyword>
<comment type="caution">
    <text evidence="8">The sequence shown here is derived from an EMBL/GenBank/DDBJ whole genome shotgun (WGS) entry which is preliminary data.</text>
</comment>
<evidence type="ECO:0000256" key="2">
    <source>
        <dbReference type="ARBA" id="ARBA00010671"/>
    </source>
</evidence>
<evidence type="ECO:0000259" key="7">
    <source>
        <dbReference type="Pfam" id="PF03711"/>
    </source>
</evidence>
<feature type="domain" description="Orn/Lys/Arg decarboxylases family 1 pyridoxal-P attachment site" evidence="6">
    <location>
        <begin position="137"/>
        <end position="270"/>
    </location>
</feature>
<dbReference type="SUPFAM" id="SSF53383">
    <property type="entry name" value="PLP-dependent transferases"/>
    <property type="match status" value="1"/>
</dbReference>
<evidence type="ECO:0000256" key="4">
    <source>
        <dbReference type="ARBA" id="ARBA00022898"/>
    </source>
</evidence>
<dbReference type="Gene3D" id="3.90.100.10">
    <property type="entry name" value="Orn/Lys/Arg decarboxylase, C-terminal domain"/>
    <property type="match status" value="1"/>
</dbReference>
<accession>A0A940DG79</accession>
<protein>
    <recommendedName>
        <fullName evidence="10">Arginine/lysine/ornithine decarboxylase</fullName>
    </recommendedName>
</protein>
<comment type="similarity">
    <text evidence="2">Belongs to the Orn/Lys/Arg decarboxylase class-I family.</text>
</comment>
<name>A0A940DG79_9FIRM</name>
<sequence>MKVKLPLNEVLGLHTEDISFHTPAHNGGILNPALASAKYDVTELAYSDNLLFPEGVIAESEELVSRAYGFDGKSVYSTAGATALIHAAIYARAPYGNILVYGNAHRSAYSALRRAGAKAYRYSGGDLAGALRLSKAATLFVTSPDYYGNTLPLGEIGKIAARYRADVIVDASHGAHFAFSSKLPDSATLYFDTVIHSAHKTLPVLTGGAIAHVKREKETEFVRAFRDVHTTSPSYPVMASTEWAAAYMRANGEQLYAGVFDHIARFKEHVGGLPLRVADVDDFTRLVVYSEEAPAICARLAEQGIYPECSDGEKVTFIVTPFNAAKLGNVANILSDFPYAGAKRARKPLPELPEGLTELTFGFEAERVSLREAAGRILYEGVGAYPPGAPVLVPGEYITPEKRDILLELCARDDLSLVGLEKGGVLVLK</sequence>
<gene>
    <name evidence="8" type="ORF">IAB16_00870</name>
</gene>
<dbReference type="InterPro" id="IPR052357">
    <property type="entry name" value="Orn_Lys_Arg_decarboxylase-I"/>
</dbReference>
<evidence type="ECO:0000256" key="5">
    <source>
        <dbReference type="ARBA" id="ARBA00023239"/>
    </source>
</evidence>
<dbReference type="GO" id="GO:0016831">
    <property type="term" value="F:carboxy-lyase activity"/>
    <property type="evidence" value="ECO:0007669"/>
    <property type="project" value="UniProtKB-KW"/>
</dbReference>
<comment type="cofactor">
    <cofactor evidence="1">
        <name>pyridoxal 5'-phosphate</name>
        <dbReference type="ChEBI" id="CHEBI:597326"/>
    </cofactor>
</comment>
<dbReference type="PANTHER" id="PTHR43277:SF3">
    <property type="entry name" value="DECARBOXYLASE, PUTATIVE-RELATED"/>
    <property type="match status" value="1"/>
</dbReference>
<dbReference type="InterPro" id="IPR036633">
    <property type="entry name" value="Prn/Lys/Arg_de-COase_C_sf"/>
</dbReference>
<evidence type="ECO:0000259" key="6">
    <source>
        <dbReference type="Pfam" id="PF01276"/>
    </source>
</evidence>
<evidence type="ECO:0008006" key="10">
    <source>
        <dbReference type="Google" id="ProtNLM"/>
    </source>
</evidence>
<dbReference type="InterPro" id="IPR015424">
    <property type="entry name" value="PyrdxlP-dep_Trfase"/>
</dbReference>
<proteinExistence type="inferred from homology"/>
<dbReference type="PANTHER" id="PTHR43277">
    <property type="entry name" value="ARGININE DECARBOXYLASE"/>
    <property type="match status" value="1"/>
</dbReference>
<reference evidence="8" key="1">
    <citation type="submission" date="2020-10" db="EMBL/GenBank/DDBJ databases">
        <authorList>
            <person name="Gilroy R."/>
        </authorList>
    </citation>
    <scope>NUCLEOTIDE SEQUENCE</scope>
    <source>
        <strain evidence="8">517</strain>
    </source>
</reference>
<reference evidence="8" key="2">
    <citation type="journal article" date="2021" name="PeerJ">
        <title>Extensive microbial diversity within the chicken gut microbiome revealed by metagenomics and culture.</title>
        <authorList>
            <person name="Gilroy R."/>
            <person name="Ravi A."/>
            <person name="Getino M."/>
            <person name="Pursley I."/>
            <person name="Horton D.L."/>
            <person name="Alikhan N.F."/>
            <person name="Baker D."/>
            <person name="Gharbi K."/>
            <person name="Hall N."/>
            <person name="Watson M."/>
            <person name="Adriaenssens E.M."/>
            <person name="Foster-Nyarko E."/>
            <person name="Jarju S."/>
            <person name="Secka A."/>
            <person name="Antonio M."/>
            <person name="Oren A."/>
            <person name="Chaudhuri R.R."/>
            <person name="La Ragione R."/>
            <person name="Hildebrand F."/>
            <person name="Pallen M.J."/>
        </authorList>
    </citation>
    <scope>NUCLEOTIDE SEQUENCE</scope>
    <source>
        <strain evidence="8">517</strain>
    </source>
</reference>
<evidence type="ECO:0000313" key="9">
    <source>
        <dbReference type="Proteomes" id="UP000727857"/>
    </source>
</evidence>
<keyword evidence="3" id="KW-0210">Decarboxylase</keyword>
<dbReference type="Pfam" id="PF01276">
    <property type="entry name" value="OKR_DC_1"/>
    <property type="match status" value="2"/>
</dbReference>
<dbReference type="EMBL" id="JADINF010000023">
    <property type="protein sequence ID" value="MBO8423562.1"/>
    <property type="molecule type" value="Genomic_DNA"/>
</dbReference>
<evidence type="ECO:0000313" key="8">
    <source>
        <dbReference type="EMBL" id="MBO8423562.1"/>
    </source>
</evidence>
<dbReference type="Gene3D" id="3.40.640.10">
    <property type="entry name" value="Type I PLP-dependent aspartate aminotransferase-like (Major domain)"/>
    <property type="match status" value="1"/>
</dbReference>
<dbReference type="SUPFAM" id="SSF55904">
    <property type="entry name" value="Ornithine decarboxylase C-terminal domain"/>
    <property type="match status" value="1"/>
</dbReference>
<dbReference type="InterPro" id="IPR008286">
    <property type="entry name" value="Prn/Lys/Arg_de-COase_C"/>
</dbReference>
<feature type="domain" description="Orn/Lys/Arg decarboxylase C-terminal" evidence="7">
    <location>
        <begin position="364"/>
        <end position="406"/>
    </location>
</feature>
<dbReference type="Pfam" id="PF03711">
    <property type="entry name" value="OKR_DC_1_C"/>
    <property type="match status" value="1"/>
</dbReference>
<organism evidence="8 9">
    <name type="scientific">Candidatus Stercoripulliclostridium pullicola</name>
    <dbReference type="NCBI Taxonomy" id="2840953"/>
    <lineage>
        <taxon>Bacteria</taxon>
        <taxon>Bacillati</taxon>
        <taxon>Bacillota</taxon>
        <taxon>Clostridia</taxon>
        <taxon>Eubacteriales</taxon>
        <taxon>Candidatus Stercoripulliclostridium</taxon>
    </lineage>
</organism>
<dbReference type="AlphaFoldDB" id="A0A940DG79"/>
<evidence type="ECO:0000256" key="3">
    <source>
        <dbReference type="ARBA" id="ARBA00022793"/>
    </source>
</evidence>
<keyword evidence="4" id="KW-0663">Pyridoxal phosphate</keyword>
<dbReference type="Proteomes" id="UP000727857">
    <property type="component" value="Unassembled WGS sequence"/>
</dbReference>
<feature type="domain" description="Orn/Lys/Arg decarboxylases family 1 pyridoxal-P attachment site" evidence="6">
    <location>
        <begin position="17"/>
        <end position="118"/>
    </location>
</feature>
<dbReference type="InterPro" id="IPR000310">
    <property type="entry name" value="Orn/Lys/Arg_deCO2ase_major_dom"/>
</dbReference>
<evidence type="ECO:0000256" key="1">
    <source>
        <dbReference type="ARBA" id="ARBA00001933"/>
    </source>
</evidence>